<dbReference type="Pfam" id="PF00110">
    <property type="entry name" value="wnt"/>
    <property type="match status" value="1"/>
</dbReference>
<comment type="subcellular location">
    <subcellularLocation>
        <location evidence="1 8">Secreted</location>
        <location evidence="1 8">Extracellular space</location>
        <location evidence="1 8">Extracellular matrix</location>
    </subcellularLocation>
</comment>
<evidence type="ECO:0000256" key="2">
    <source>
        <dbReference type="ARBA" id="ARBA00005683"/>
    </source>
</evidence>
<dbReference type="AlphaFoldDB" id="A0A8B6FBM2"/>
<sequence>ILSKKHIFRGVRSGIATAQEECQYQFQWERWNCPENKASISQEFATREAAFVQSITAAGIIHAIAKLCSSGQEMFCTCEKIQHKLEPMYNTETFYWDGCSNKIKFGGKFTFEFLKEFASGEEENGAMQLHNFEVGHKAVEKTAKIKCTCQGKGCTFKICWKQVSTFRHIGTFLKNRYKKAKYVQFIDGQLHQRKYKTTEKVTIKKKHLTYLRKSPNYCTKNQVLNIEGTEGRQCSRNKNTTNLSEQKSCKTLCVSCGYKVIRKQNKYVCLK</sequence>
<evidence type="ECO:0000256" key="7">
    <source>
        <dbReference type="ARBA" id="ARBA00023157"/>
    </source>
</evidence>
<dbReference type="GO" id="GO:0045165">
    <property type="term" value="P:cell fate commitment"/>
    <property type="evidence" value="ECO:0007669"/>
    <property type="project" value="TreeGrafter"/>
</dbReference>
<keyword evidence="3 8" id="KW-0217">Developmental protein</keyword>
<dbReference type="OrthoDB" id="5945655at2759"/>
<keyword evidence="6 8" id="KW-0879">Wnt signaling pathway</keyword>
<dbReference type="PRINTS" id="PR01349">
    <property type="entry name" value="WNTPROTEIN"/>
</dbReference>
<evidence type="ECO:0000256" key="5">
    <source>
        <dbReference type="ARBA" id="ARBA00022530"/>
    </source>
</evidence>
<protein>
    <recommendedName>
        <fullName evidence="8">Protein Wnt</fullName>
    </recommendedName>
</protein>
<comment type="function">
    <text evidence="8">Ligand for members of the frizzled family of seven transmembrane receptors.</text>
</comment>
<dbReference type="PANTHER" id="PTHR12027">
    <property type="entry name" value="WNT RELATED"/>
    <property type="match status" value="1"/>
</dbReference>
<keyword evidence="7" id="KW-1015">Disulfide bond</keyword>
<dbReference type="InterPro" id="IPR005817">
    <property type="entry name" value="Wnt"/>
</dbReference>
<dbReference type="SMART" id="SM00097">
    <property type="entry name" value="WNT1"/>
    <property type="match status" value="1"/>
</dbReference>
<proteinExistence type="inferred from homology"/>
<evidence type="ECO:0000313" key="9">
    <source>
        <dbReference type="EMBL" id="VDI46226.1"/>
    </source>
</evidence>
<evidence type="ECO:0000256" key="6">
    <source>
        <dbReference type="ARBA" id="ARBA00022687"/>
    </source>
</evidence>
<keyword evidence="4" id="KW-0964">Secreted</keyword>
<dbReference type="Gene3D" id="3.30.2460.20">
    <property type="match status" value="1"/>
</dbReference>
<evidence type="ECO:0000256" key="3">
    <source>
        <dbReference type="ARBA" id="ARBA00022473"/>
    </source>
</evidence>
<comment type="caution">
    <text evidence="9">The sequence shown here is derived from an EMBL/GenBank/DDBJ whole genome shotgun (WGS) entry which is preliminary data.</text>
</comment>
<comment type="similarity">
    <text evidence="2 8">Belongs to the Wnt family.</text>
</comment>
<evidence type="ECO:0000256" key="1">
    <source>
        <dbReference type="ARBA" id="ARBA00004498"/>
    </source>
</evidence>
<dbReference type="EMBL" id="UYJE01006464">
    <property type="protein sequence ID" value="VDI46226.1"/>
    <property type="molecule type" value="Genomic_DNA"/>
</dbReference>
<dbReference type="PANTHER" id="PTHR12027:SF81">
    <property type="entry name" value="WNT INHIBITOR OF DORSAL PROTEIN"/>
    <property type="match status" value="1"/>
</dbReference>
<dbReference type="GO" id="GO:0030182">
    <property type="term" value="P:neuron differentiation"/>
    <property type="evidence" value="ECO:0007669"/>
    <property type="project" value="TreeGrafter"/>
</dbReference>
<reference evidence="9" key="1">
    <citation type="submission" date="2018-11" db="EMBL/GenBank/DDBJ databases">
        <authorList>
            <person name="Alioto T."/>
            <person name="Alioto T."/>
        </authorList>
    </citation>
    <scope>NUCLEOTIDE SEQUENCE</scope>
</reference>
<accession>A0A8B6FBM2</accession>
<organism evidence="9 10">
    <name type="scientific">Mytilus galloprovincialis</name>
    <name type="common">Mediterranean mussel</name>
    <dbReference type="NCBI Taxonomy" id="29158"/>
    <lineage>
        <taxon>Eukaryota</taxon>
        <taxon>Metazoa</taxon>
        <taxon>Spiralia</taxon>
        <taxon>Lophotrochozoa</taxon>
        <taxon>Mollusca</taxon>
        <taxon>Bivalvia</taxon>
        <taxon>Autobranchia</taxon>
        <taxon>Pteriomorphia</taxon>
        <taxon>Mytilida</taxon>
        <taxon>Mytiloidea</taxon>
        <taxon>Mytilidae</taxon>
        <taxon>Mytilinae</taxon>
        <taxon>Mytilus</taxon>
    </lineage>
</organism>
<dbReference type="InterPro" id="IPR043158">
    <property type="entry name" value="Wnt_C"/>
</dbReference>
<evidence type="ECO:0000256" key="8">
    <source>
        <dbReference type="RuleBase" id="RU003500"/>
    </source>
</evidence>
<feature type="non-terminal residue" evidence="9">
    <location>
        <position position="271"/>
    </location>
</feature>
<gene>
    <name evidence="9" type="ORF">MGAL_10B017835</name>
</gene>
<evidence type="ECO:0000256" key="4">
    <source>
        <dbReference type="ARBA" id="ARBA00022525"/>
    </source>
</evidence>
<dbReference type="GO" id="GO:0005615">
    <property type="term" value="C:extracellular space"/>
    <property type="evidence" value="ECO:0007669"/>
    <property type="project" value="TreeGrafter"/>
</dbReference>
<evidence type="ECO:0000313" key="10">
    <source>
        <dbReference type="Proteomes" id="UP000596742"/>
    </source>
</evidence>
<keyword evidence="10" id="KW-1185">Reference proteome</keyword>
<name>A0A8B6FBM2_MYTGA</name>
<dbReference type="Proteomes" id="UP000596742">
    <property type="component" value="Unassembled WGS sequence"/>
</dbReference>
<keyword evidence="5" id="KW-0272">Extracellular matrix</keyword>
<dbReference type="GO" id="GO:0005125">
    <property type="term" value="F:cytokine activity"/>
    <property type="evidence" value="ECO:0007669"/>
    <property type="project" value="TreeGrafter"/>
</dbReference>
<dbReference type="GO" id="GO:0060070">
    <property type="term" value="P:canonical Wnt signaling pathway"/>
    <property type="evidence" value="ECO:0007669"/>
    <property type="project" value="TreeGrafter"/>
</dbReference>
<dbReference type="GO" id="GO:0005109">
    <property type="term" value="F:frizzled binding"/>
    <property type="evidence" value="ECO:0007669"/>
    <property type="project" value="TreeGrafter"/>
</dbReference>